<feature type="region of interest" description="Disordered" evidence="1">
    <location>
        <begin position="1"/>
        <end position="117"/>
    </location>
</feature>
<evidence type="ECO:0000256" key="1">
    <source>
        <dbReference type="SAM" id="MobiDB-lite"/>
    </source>
</evidence>
<feature type="compositionally biased region" description="Basic and acidic residues" evidence="1">
    <location>
        <begin position="149"/>
        <end position="166"/>
    </location>
</feature>
<proteinExistence type="predicted"/>
<comment type="caution">
    <text evidence="2">The sequence shown here is derived from an EMBL/GenBank/DDBJ whole genome shotgun (WGS) entry which is preliminary data.</text>
</comment>
<dbReference type="EMBL" id="JAUSZS010000002">
    <property type="protein sequence ID" value="MDQ0930699.1"/>
    <property type="molecule type" value="Genomic_DNA"/>
</dbReference>
<name>A0ABU0RFD3_9ACTN</name>
<gene>
    <name evidence="2" type="ORF">QFZ49_000606</name>
</gene>
<feature type="compositionally biased region" description="Basic and acidic residues" evidence="1">
    <location>
        <begin position="64"/>
        <end position="94"/>
    </location>
</feature>
<accession>A0ABU0RFD3</accession>
<keyword evidence="3" id="KW-1185">Reference proteome</keyword>
<dbReference type="Proteomes" id="UP001223072">
    <property type="component" value="Unassembled WGS sequence"/>
</dbReference>
<feature type="compositionally biased region" description="Low complexity" evidence="1">
    <location>
        <begin position="1"/>
        <end position="14"/>
    </location>
</feature>
<protein>
    <submittedName>
        <fullName evidence="2">Uncharacterized protein</fullName>
    </submittedName>
</protein>
<organism evidence="2 3">
    <name type="scientific">Streptomyces turgidiscabies</name>
    <dbReference type="NCBI Taxonomy" id="85558"/>
    <lineage>
        <taxon>Bacteria</taxon>
        <taxon>Bacillati</taxon>
        <taxon>Actinomycetota</taxon>
        <taxon>Actinomycetes</taxon>
        <taxon>Kitasatosporales</taxon>
        <taxon>Streptomycetaceae</taxon>
        <taxon>Streptomyces</taxon>
    </lineage>
</organism>
<evidence type="ECO:0000313" key="3">
    <source>
        <dbReference type="Proteomes" id="UP001223072"/>
    </source>
</evidence>
<feature type="region of interest" description="Disordered" evidence="1">
    <location>
        <begin position="135"/>
        <end position="166"/>
    </location>
</feature>
<evidence type="ECO:0000313" key="2">
    <source>
        <dbReference type="EMBL" id="MDQ0930699.1"/>
    </source>
</evidence>
<sequence length="166" mass="16625">MPAATAGATAPTAHAGEDGGGRDSSTPAGAASASGSMGLPGWASGQGRCGEHGVGEAPFGSRGEPLRGRDALGFELRHVDAGRTGLDEQTDRQPRAGGAVDDVAADRQTGVGEELLDGDGRGLRAALAVPEGGGEEIRHVSVGDITAPGHDDERAQVRDAERARLA</sequence>
<feature type="compositionally biased region" description="Low complexity" evidence="1">
    <location>
        <begin position="24"/>
        <end position="41"/>
    </location>
</feature>
<reference evidence="2 3" key="1">
    <citation type="submission" date="2023-07" db="EMBL/GenBank/DDBJ databases">
        <title>Comparative genomics of wheat-associated soil bacteria to identify genetic determinants of phenazine resistance.</title>
        <authorList>
            <person name="Mouncey N."/>
        </authorList>
    </citation>
    <scope>NUCLEOTIDE SEQUENCE [LARGE SCALE GENOMIC DNA]</scope>
    <source>
        <strain evidence="2 3">W2I16</strain>
    </source>
</reference>